<dbReference type="EMBL" id="MFJV01000001">
    <property type="protein sequence ID" value="OGG23760.1"/>
    <property type="molecule type" value="Genomic_DNA"/>
</dbReference>
<dbReference type="PANTHER" id="PTHR43085">
    <property type="entry name" value="HEXOKINASE FAMILY MEMBER"/>
    <property type="match status" value="1"/>
</dbReference>
<evidence type="ECO:0000256" key="2">
    <source>
        <dbReference type="ARBA" id="ARBA00022679"/>
    </source>
</evidence>
<dbReference type="Gene3D" id="3.40.1190.20">
    <property type="match status" value="1"/>
</dbReference>
<gene>
    <name evidence="5" type="ORF">A3A79_00955</name>
</gene>
<dbReference type="Proteomes" id="UP000178759">
    <property type="component" value="Unassembled WGS sequence"/>
</dbReference>
<dbReference type="AlphaFoldDB" id="A0A1F6AG82"/>
<dbReference type="InterPro" id="IPR011611">
    <property type="entry name" value="PfkB_dom"/>
</dbReference>
<evidence type="ECO:0000256" key="1">
    <source>
        <dbReference type="ARBA" id="ARBA00010688"/>
    </source>
</evidence>
<proteinExistence type="inferred from homology"/>
<accession>A0A1F6AG82</accession>
<dbReference type="InterPro" id="IPR050306">
    <property type="entry name" value="PfkB_Carbo_kinase"/>
</dbReference>
<dbReference type="InterPro" id="IPR002173">
    <property type="entry name" value="Carboh/pur_kinase_PfkB_CS"/>
</dbReference>
<reference evidence="5 6" key="1">
    <citation type="journal article" date="2016" name="Nat. Commun.">
        <title>Thousands of microbial genomes shed light on interconnected biogeochemical processes in an aquifer system.</title>
        <authorList>
            <person name="Anantharaman K."/>
            <person name="Brown C.T."/>
            <person name="Hug L.A."/>
            <person name="Sharon I."/>
            <person name="Castelle C.J."/>
            <person name="Probst A.J."/>
            <person name="Thomas B.C."/>
            <person name="Singh A."/>
            <person name="Wilkins M.J."/>
            <person name="Karaoz U."/>
            <person name="Brodie E.L."/>
            <person name="Williams K.H."/>
            <person name="Hubbard S.S."/>
            <person name="Banfield J.F."/>
        </authorList>
    </citation>
    <scope>NUCLEOTIDE SEQUENCE [LARGE SCALE GENOMIC DNA]</scope>
</reference>
<evidence type="ECO:0000313" key="6">
    <source>
        <dbReference type="Proteomes" id="UP000178759"/>
    </source>
</evidence>
<dbReference type="PROSITE" id="PS00583">
    <property type="entry name" value="PFKB_KINASES_1"/>
    <property type="match status" value="1"/>
</dbReference>
<feature type="domain" description="Carbohydrate kinase PfkB" evidence="4">
    <location>
        <begin position="21"/>
        <end position="291"/>
    </location>
</feature>
<dbReference type="Pfam" id="PF00294">
    <property type="entry name" value="PfkB"/>
    <property type="match status" value="1"/>
</dbReference>
<comment type="similarity">
    <text evidence="1">Belongs to the carbohydrate kinase PfkB family.</text>
</comment>
<protein>
    <recommendedName>
        <fullName evidence="4">Carbohydrate kinase PfkB domain-containing protein</fullName>
    </recommendedName>
</protein>
<name>A0A1F6AG82_9BACT</name>
<dbReference type="PANTHER" id="PTHR43085:SF46">
    <property type="entry name" value="ADENOSINE KINASE"/>
    <property type="match status" value="1"/>
</dbReference>
<organism evidence="5 6">
    <name type="scientific">Candidatus Gottesmanbacteria bacterium RIFCSPLOWO2_01_FULL_43_11b</name>
    <dbReference type="NCBI Taxonomy" id="1798392"/>
    <lineage>
        <taxon>Bacteria</taxon>
        <taxon>Candidatus Gottesmaniibacteriota</taxon>
    </lineage>
</organism>
<keyword evidence="3" id="KW-0418">Kinase</keyword>
<dbReference type="PROSITE" id="PS00584">
    <property type="entry name" value="PFKB_KINASES_2"/>
    <property type="match status" value="1"/>
</dbReference>
<keyword evidence="2" id="KW-0808">Transferase</keyword>
<comment type="caution">
    <text evidence="5">The sequence shown here is derived from an EMBL/GenBank/DDBJ whole genome shotgun (WGS) entry which is preliminary data.</text>
</comment>
<evidence type="ECO:0000313" key="5">
    <source>
        <dbReference type="EMBL" id="OGG23760.1"/>
    </source>
</evidence>
<dbReference type="InterPro" id="IPR029056">
    <property type="entry name" value="Ribokinase-like"/>
</dbReference>
<sequence length="313" mass="34870">MRVLVAGSISYDSIMNFPGLFADRIMPDRIHRISLSFLVTKLSKQFGGTATNISYNLNLLGVEPIILATAGDDFASLRSFMRKNNISSQYVKTYKDVSTSTYFVITDKDDNQIGSFYVGAQKYASKLSLKPFINNVDLVMIAPTDPKAMIKYVKECRQYNLPYFYAPTFQLATFTPTQLREGVEGAHILFGNDYEIALMKHKLEISHEELVAMVPILITTLGSRGSVIETRTDSIHVKAVKTHSVVDPTGAGDAYQAGFIAGHLRNYDVQISGQMGATTAAYTVEKYGTVTHKFTKKDFIKRYKDNFGTMIAL</sequence>
<dbReference type="STRING" id="1798392.A3A79_00955"/>
<evidence type="ECO:0000259" key="4">
    <source>
        <dbReference type="Pfam" id="PF00294"/>
    </source>
</evidence>
<dbReference type="GO" id="GO:0016301">
    <property type="term" value="F:kinase activity"/>
    <property type="evidence" value="ECO:0007669"/>
    <property type="project" value="UniProtKB-KW"/>
</dbReference>
<dbReference type="SUPFAM" id="SSF53613">
    <property type="entry name" value="Ribokinase-like"/>
    <property type="match status" value="1"/>
</dbReference>
<evidence type="ECO:0000256" key="3">
    <source>
        <dbReference type="ARBA" id="ARBA00022777"/>
    </source>
</evidence>
<dbReference type="CDD" id="cd01942">
    <property type="entry name" value="ribokinase_group_A"/>
    <property type="match status" value="1"/>
</dbReference>